<dbReference type="Proteomes" id="UP001163105">
    <property type="component" value="Unassembled WGS sequence"/>
</dbReference>
<sequence>MAYAELANPPSGTTAIPADQLDHRTDEKIAAWLQERHDVAVSEKNVWAFWHSGFKSMPPWSQRNVINWVRRLGPDWTVHMLDIVPNSATNVCHFIGDMESMLPQAFNEGTMDGPTVGQHQADLVRLPLLYQHGGIWMDVGMLLFRHVKDICWNAIMDPESPFEVGGFAMQLRPGVESMMNSFIAARKGNSFIKRWHDIFLAVWGRQTNAYASNFHKHPLLRPIPLPKLTAEQLNAPEATVSMEFLGNYLTQVQCFERLRKIIDPNTGFNGPEYYGTHVFLLPSMSEMYYMQRVSSWQGPEEFALLSARLCNSDGLQDEVQIINGMLAGTATMKLSHAPPGEVPFLADIWSMPENQDADIAKGTVAAYMRYGSVRFNQIRDLEPIQVSVDTNGALRTGLLEPAATEGTTH</sequence>
<dbReference type="InterPro" id="IPR029044">
    <property type="entry name" value="Nucleotide-diphossugar_trans"/>
</dbReference>
<dbReference type="Gene3D" id="3.90.550.20">
    <property type="match status" value="1"/>
</dbReference>
<dbReference type="SUPFAM" id="SSF53448">
    <property type="entry name" value="Nucleotide-diphospho-sugar transferases"/>
    <property type="match status" value="1"/>
</dbReference>
<gene>
    <name evidence="1" type="ORF">O9K51_10668</name>
</gene>
<accession>A0AB34FBG3</accession>
<proteinExistence type="predicted"/>
<keyword evidence="2" id="KW-1185">Reference proteome</keyword>
<dbReference type="Pfam" id="PF05704">
    <property type="entry name" value="Caps_synth"/>
    <property type="match status" value="1"/>
</dbReference>
<dbReference type="EMBL" id="JAQHRD010000017">
    <property type="protein sequence ID" value="KAJ6436704.1"/>
    <property type="molecule type" value="Genomic_DNA"/>
</dbReference>
<name>A0AB34FBG3_9HYPO</name>
<evidence type="ECO:0000313" key="2">
    <source>
        <dbReference type="Proteomes" id="UP001163105"/>
    </source>
</evidence>
<organism evidence="1 2">
    <name type="scientific">Purpureocillium lavendulum</name>
    <dbReference type="NCBI Taxonomy" id="1247861"/>
    <lineage>
        <taxon>Eukaryota</taxon>
        <taxon>Fungi</taxon>
        <taxon>Dikarya</taxon>
        <taxon>Ascomycota</taxon>
        <taxon>Pezizomycotina</taxon>
        <taxon>Sordariomycetes</taxon>
        <taxon>Hypocreomycetidae</taxon>
        <taxon>Hypocreales</taxon>
        <taxon>Ophiocordycipitaceae</taxon>
        <taxon>Purpureocillium</taxon>
    </lineage>
</organism>
<evidence type="ECO:0000313" key="1">
    <source>
        <dbReference type="EMBL" id="KAJ6436704.1"/>
    </source>
</evidence>
<dbReference type="GO" id="GO:0016757">
    <property type="term" value="F:glycosyltransferase activity"/>
    <property type="evidence" value="ECO:0007669"/>
    <property type="project" value="InterPro"/>
</dbReference>
<dbReference type="InterPro" id="IPR008441">
    <property type="entry name" value="AfumC-like_glycosyl_Trfase"/>
</dbReference>
<protein>
    <submittedName>
        <fullName evidence="1">Glycosyltransferase</fullName>
    </submittedName>
</protein>
<reference evidence="1" key="1">
    <citation type="submission" date="2023-01" db="EMBL/GenBank/DDBJ databases">
        <title>The growth and conidiation of Purpureocillium lavendulum are regulated by nitrogen source and histone H3K14 acetylation.</title>
        <authorList>
            <person name="Tang P."/>
            <person name="Han J."/>
            <person name="Zhang C."/>
            <person name="Tang P."/>
            <person name="Qi F."/>
            <person name="Zhang K."/>
            <person name="Liang L."/>
        </authorList>
    </citation>
    <scope>NUCLEOTIDE SEQUENCE</scope>
    <source>
        <strain evidence="1">YMF1.00683</strain>
    </source>
</reference>
<dbReference type="AlphaFoldDB" id="A0AB34FBG3"/>
<comment type="caution">
    <text evidence="1">The sequence shown here is derived from an EMBL/GenBank/DDBJ whole genome shotgun (WGS) entry which is preliminary data.</text>
</comment>